<accession>A0ABR8NFJ2</accession>
<feature type="signal peptide" evidence="1">
    <location>
        <begin position="1"/>
        <end position="26"/>
    </location>
</feature>
<feature type="chain" id="PRO_5047170350" description="Glycosyl hydrolase family 98 putative carbohydrate-binding module domain-containing protein" evidence="1">
    <location>
        <begin position="27"/>
        <end position="260"/>
    </location>
</feature>
<sequence length="260" mass="27037">MNRLTALAATVALAAGSLALTAPTQAAPAKAQAYKITAKANLEVAVAKEDTVKVKGRVTPKAAGEKVVLQQRVGNKKTWKSTGNAKIKSNGTYVLKDKPSTQGPREYRVLKPASKGLKKGYSKALAVEVYKWEKLVYRPSGPRVNVEPAGVLIGAEYFGQSLATTTSGTPSSVEYTLGRKCTDLRATYALTDSSATGSSGAVTVSADGAVLANHSLSVGTVVVDEVLDVSDVFRLKVDLATSATPAAIAAVATPEVLCTR</sequence>
<name>A0ABR8NFJ2_9ACTN</name>
<comment type="caution">
    <text evidence="2">The sequence shown here is derived from an EMBL/GenBank/DDBJ whole genome shotgun (WGS) entry which is preliminary data.</text>
</comment>
<dbReference type="Proteomes" id="UP000618818">
    <property type="component" value="Unassembled WGS sequence"/>
</dbReference>
<gene>
    <name evidence="2" type="ORF">IEZ26_17840</name>
</gene>
<evidence type="ECO:0000256" key="1">
    <source>
        <dbReference type="SAM" id="SignalP"/>
    </source>
</evidence>
<evidence type="ECO:0008006" key="4">
    <source>
        <dbReference type="Google" id="ProtNLM"/>
    </source>
</evidence>
<keyword evidence="1" id="KW-0732">Signal</keyword>
<dbReference type="RefSeq" id="WP_191196362.1">
    <property type="nucleotide sequence ID" value="NZ_JACXYZ010000003.1"/>
</dbReference>
<reference evidence="2 3" key="1">
    <citation type="submission" date="2020-09" db="EMBL/GenBank/DDBJ databases">
        <title>novel species in genus Nocardioides.</title>
        <authorList>
            <person name="Zhang G."/>
        </authorList>
    </citation>
    <scope>NUCLEOTIDE SEQUENCE [LARGE SCALE GENOMIC DNA]</scope>
    <source>
        <strain evidence="2 3">KCTC 39551</strain>
    </source>
</reference>
<keyword evidence="3" id="KW-1185">Reference proteome</keyword>
<organism evidence="2 3">
    <name type="scientific">Nocardioides cavernae</name>
    <dbReference type="NCBI Taxonomy" id="1921566"/>
    <lineage>
        <taxon>Bacteria</taxon>
        <taxon>Bacillati</taxon>
        <taxon>Actinomycetota</taxon>
        <taxon>Actinomycetes</taxon>
        <taxon>Propionibacteriales</taxon>
        <taxon>Nocardioidaceae</taxon>
        <taxon>Nocardioides</taxon>
    </lineage>
</organism>
<protein>
    <recommendedName>
        <fullName evidence="4">Glycosyl hydrolase family 98 putative carbohydrate-binding module domain-containing protein</fullName>
    </recommendedName>
</protein>
<evidence type="ECO:0000313" key="3">
    <source>
        <dbReference type="Proteomes" id="UP000618818"/>
    </source>
</evidence>
<proteinExistence type="predicted"/>
<evidence type="ECO:0000313" key="2">
    <source>
        <dbReference type="EMBL" id="MBD3926491.1"/>
    </source>
</evidence>
<dbReference type="EMBL" id="JACXYZ010000003">
    <property type="protein sequence ID" value="MBD3926491.1"/>
    <property type="molecule type" value="Genomic_DNA"/>
</dbReference>